<dbReference type="InterPro" id="IPR046357">
    <property type="entry name" value="PPIase_dom_sf"/>
</dbReference>
<evidence type="ECO:0000313" key="11">
    <source>
        <dbReference type="EMBL" id="SDK67768.1"/>
    </source>
</evidence>
<dbReference type="GO" id="GO:0003755">
    <property type="term" value="F:peptidyl-prolyl cis-trans isomerase activity"/>
    <property type="evidence" value="ECO:0007669"/>
    <property type="project" value="UniProtKB-KW"/>
</dbReference>
<evidence type="ECO:0000256" key="1">
    <source>
        <dbReference type="ARBA" id="ARBA00000971"/>
    </source>
</evidence>
<dbReference type="OrthoDB" id="14196at2"/>
<comment type="catalytic activity">
    <reaction evidence="1">
        <text>[protein]-peptidylproline (omega=180) = [protein]-peptidylproline (omega=0)</text>
        <dbReference type="Rhea" id="RHEA:16237"/>
        <dbReference type="Rhea" id="RHEA-COMP:10747"/>
        <dbReference type="Rhea" id="RHEA-COMP:10748"/>
        <dbReference type="ChEBI" id="CHEBI:83833"/>
        <dbReference type="ChEBI" id="CHEBI:83834"/>
        <dbReference type="EC" id="5.2.1.8"/>
    </reaction>
</comment>
<dbReference type="Pfam" id="PF00639">
    <property type="entry name" value="Rotamase"/>
    <property type="match status" value="1"/>
</dbReference>
<dbReference type="EMBL" id="FNFV01000004">
    <property type="protein sequence ID" value="SDK67768.1"/>
    <property type="molecule type" value="Genomic_DNA"/>
</dbReference>
<evidence type="ECO:0000256" key="5">
    <source>
        <dbReference type="ARBA" id="ARBA00023110"/>
    </source>
</evidence>
<evidence type="ECO:0000256" key="9">
    <source>
        <dbReference type="SAM" id="SignalP"/>
    </source>
</evidence>
<organism evidence="11 12">
    <name type="scientific">Meinhardsimonia xiamenensis</name>
    <dbReference type="NCBI Taxonomy" id="990712"/>
    <lineage>
        <taxon>Bacteria</taxon>
        <taxon>Pseudomonadati</taxon>
        <taxon>Pseudomonadota</taxon>
        <taxon>Alphaproteobacteria</taxon>
        <taxon>Rhodobacterales</taxon>
        <taxon>Paracoccaceae</taxon>
        <taxon>Meinhardsimonia</taxon>
    </lineage>
</organism>
<keyword evidence="5 8" id="KW-0697">Rotamase</keyword>
<evidence type="ECO:0000256" key="7">
    <source>
        <dbReference type="ARBA" id="ARBA00031484"/>
    </source>
</evidence>
<gene>
    <name evidence="11" type="ORF">SAMN05216257_10435</name>
</gene>
<dbReference type="InterPro" id="IPR027304">
    <property type="entry name" value="Trigger_fact/SurA_dom_sf"/>
</dbReference>
<sequence length="281" mass="30871">MLHKILPALAMSLGLALGAPALSEEVNADTVMATVNGRPITLGHMIVLKTQLPPEYQQLPDEVLFNGLLEQLIRQEVLAQKVDTISKRLRLQLENERRAVLASTVLEKAAQDAVTEEAIRKAYEAAVAAMEPVTEYNASHILVGTREEAEEIIRELEAGADFATLAKEKSTGPSGPNGGNLGWFTEGQMVKPFEEAVTALEPGEISEPIQTQFGWHVAKLNDRRERPVPTLEEMREELIAQLRQEVIEAAIEELVAKADVKRNEIEGIDPSVLSDLSLVED</sequence>
<dbReference type="Proteomes" id="UP000199328">
    <property type="component" value="Unassembled WGS sequence"/>
</dbReference>
<reference evidence="12" key="1">
    <citation type="submission" date="2016-10" db="EMBL/GenBank/DDBJ databases">
        <authorList>
            <person name="Varghese N."/>
            <person name="Submissions S."/>
        </authorList>
    </citation>
    <scope>NUCLEOTIDE SEQUENCE [LARGE SCALE GENOMIC DNA]</scope>
    <source>
        <strain evidence="12">CGMCC 1.10789</strain>
    </source>
</reference>
<dbReference type="PROSITE" id="PS01096">
    <property type="entry name" value="PPIC_PPIASE_1"/>
    <property type="match status" value="1"/>
</dbReference>
<accession>A0A1G9DV95</accession>
<keyword evidence="8 11" id="KW-0413">Isomerase</keyword>
<evidence type="ECO:0000256" key="3">
    <source>
        <dbReference type="ARBA" id="ARBA00013194"/>
    </source>
</evidence>
<dbReference type="PANTHER" id="PTHR47245">
    <property type="entry name" value="PEPTIDYLPROLYL ISOMERASE"/>
    <property type="match status" value="1"/>
</dbReference>
<keyword evidence="9" id="KW-0732">Signal</keyword>
<name>A0A1G9DV95_9RHOB</name>
<dbReference type="InterPro" id="IPR000297">
    <property type="entry name" value="PPIase_PpiC"/>
</dbReference>
<comment type="similarity">
    <text evidence="2">Belongs to the PpiC/parvulin rotamase family.</text>
</comment>
<dbReference type="Gene3D" id="3.10.50.40">
    <property type="match status" value="1"/>
</dbReference>
<dbReference type="AlphaFoldDB" id="A0A1G9DV95"/>
<dbReference type="RefSeq" id="WP_092500272.1">
    <property type="nucleotide sequence ID" value="NZ_FNFV01000004.1"/>
</dbReference>
<evidence type="ECO:0000256" key="4">
    <source>
        <dbReference type="ARBA" id="ARBA00018370"/>
    </source>
</evidence>
<evidence type="ECO:0000313" key="12">
    <source>
        <dbReference type="Proteomes" id="UP000199328"/>
    </source>
</evidence>
<evidence type="ECO:0000256" key="2">
    <source>
        <dbReference type="ARBA" id="ARBA00007656"/>
    </source>
</evidence>
<evidence type="ECO:0000256" key="6">
    <source>
        <dbReference type="ARBA" id="ARBA00030642"/>
    </source>
</evidence>
<dbReference type="EC" id="5.2.1.8" evidence="3"/>
<dbReference type="STRING" id="990712.SAMN05216257_10435"/>
<feature type="signal peptide" evidence="9">
    <location>
        <begin position="1"/>
        <end position="21"/>
    </location>
</feature>
<dbReference type="SUPFAM" id="SSF54534">
    <property type="entry name" value="FKBP-like"/>
    <property type="match status" value="1"/>
</dbReference>
<evidence type="ECO:0000256" key="8">
    <source>
        <dbReference type="PROSITE-ProRule" id="PRU00278"/>
    </source>
</evidence>
<evidence type="ECO:0000259" key="10">
    <source>
        <dbReference type="PROSITE" id="PS50198"/>
    </source>
</evidence>
<dbReference type="PROSITE" id="PS50198">
    <property type="entry name" value="PPIC_PPIASE_2"/>
    <property type="match status" value="1"/>
</dbReference>
<dbReference type="SUPFAM" id="SSF109998">
    <property type="entry name" value="Triger factor/SurA peptide-binding domain-like"/>
    <property type="match status" value="1"/>
</dbReference>
<protein>
    <recommendedName>
        <fullName evidence="4">Parvulin-like PPIase</fullName>
        <ecNumber evidence="3">5.2.1.8</ecNumber>
    </recommendedName>
    <alternativeName>
        <fullName evidence="6">Peptidyl-prolyl cis-trans isomerase plp</fullName>
    </alternativeName>
    <alternativeName>
        <fullName evidence="7">Rotamase plp</fullName>
    </alternativeName>
</protein>
<feature type="chain" id="PRO_5011461309" description="Parvulin-like PPIase" evidence="9">
    <location>
        <begin position="22"/>
        <end position="281"/>
    </location>
</feature>
<keyword evidence="12" id="KW-1185">Reference proteome</keyword>
<feature type="domain" description="PpiC" evidence="10">
    <location>
        <begin position="133"/>
        <end position="222"/>
    </location>
</feature>
<dbReference type="InterPro" id="IPR023058">
    <property type="entry name" value="PPIase_PpiC_CS"/>
</dbReference>
<dbReference type="InterPro" id="IPR050245">
    <property type="entry name" value="PrsA_foldase"/>
</dbReference>
<dbReference type="PANTHER" id="PTHR47245:SF2">
    <property type="entry name" value="PEPTIDYL-PROLYL CIS-TRANS ISOMERASE HP_0175-RELATED"/>
    <property type="match status" value="1"/>
</dbReference>
<proteinExistence type="inferred from homology"/>